<gene>
    <name evidence="1" type="ORF">GA0074692_6030</name>
</gene>
<accession>A0A1C6TH48</accession>
<organism evidence="1 2">
    <name type="scientific">Micromonospora pallida</name>
    <dbReference type="NCBI Taxonomy" id="145854"/>
    <lineage>
        <taxon>Bacteria</taxon>
        <taxon>Bacillati</taxon>
        <taxon>Actinomycetota</taxon>
        <taxon>Actinomycetes</taxon>
        <taxon>Micromonosporales</taxon>
        <taxon>Micromonosporaceae</taxon>
        <taxon>Micromonospora</taxon>
    </lineage>
</organism>
<name>A0A1C6TH48_9ACTN</name>
<reference evidence="2" key="1">
    <citation type="submission" date="2016-06" db="EMBL/GenBank/DDBJ databases">
        <authorList>
            <person name="Varghese N."/>
            <person name="Submissions Spin"/>
        </authorList>
    </citation>
    <scope>NUCLEOTIDE SEQUENCE [LARGE SCALE GENOMIC DNA]</scope>
    <source>
        <strain evidence="2">DSM 43817</strain>
    </source>
</reference>
<dbReference type="EMBL" id="FMHW01000002">
    <property type="protein sequence ID" value="SCL40883.1"/>
    <property type="molecule type" value="Genomic_DNA"/>
</dbReference>
<sequence length="104" mass="10875">MDEAHEPGGPPLTVDLPALRAAAGRLADEGYPLGHGLAGVPGLALAEPRWRTARALADLESAVHRWFGALGGRVADTATAVRTAADQYAATDERAARRLPTPTR</sequence>
<dbReference type="STRING" id="145854.GA0074692_6030"/>
<dbReference type="Proteomes" id="UP000198959">
    <property type="component" value="Unassembled WGS sequence"/>
</dbReference>
<evidence type="ECO:0008006" key="3">
    <source>
        <dbReference type="Google" id="ProtNLM"/>
    </source>
</evidence>
<proteinExistence type="predicted"/>
<keyword evidence="2" id="KW-1185">Reference proteome</keyword>
<evidence type="ECO:0000313" key="2">
    <source>
        <dbReference type="Proteomes" id="UP000198959"/>
    </source>
</evidence>
<evidence type="ECO:0000313" key="1">
    <source>
        <dbReference type="EMBL" id="SCL40883.1"/>
    </source>
</evidence>
<dbReference type="RefSeq" id="WP_245730510.1">
    <property type="nucleotide sequence ID" value="NZ_FMHW01000002.1"/>
</dbReference>
<protein>
    <recommendedName>
        <fullName evidence="3">Excreted virulence factor EspC, type VII ESX diderm</fullName>
    </recommendedName>
</protein>
<dbReference type="AlphaFoldDB" id="A0A1C6TH48"/>